<evidence type="ECO:0000259" key="2">
    <source>
        <dbReference type="PROSITE" id="PS51913"/>
    </source>
</evidence>
<keyword evidence="4" id="KW-1185">Reference proteome</keyword>
<dbReference type="InterPro" id="IPR007759">
    <property type="entry name" value="Asxl_HARE-HTH"/>
</dbReference>
<organism evidence="3 4">
    <name type="scientific">Chryseobacterium suipulveris</name>
    <dbReference type="NCBI Taxonomy" id="2929800"/>
    <lineage>
        <taxon>Bacteria</taxon>
        <taxon>Pseudomonadati</taxon>
        <taxon>Bacteroidota</taxon>
        <taxon>Flavobacteriia</taxon>
        <taxon>Flavobacteriales</taxon>
        <taxon>Weeksellaceae</taxon>
        <taxon>Chryseobacterium group</taxon>
        <taxon>Chryseobacterium</taxon>
    </lineage>
</organism>
<gene>
    <name evidence="3" type="ORF">MTP09_12010</name>
</gene>
<accession>A0ABY4BN47</accession>
<evidence type="ECO:0000313" key="3">
    <source>
        <dbReference type="EMBL" id="UOE40617.1"/>
    </source>
</evidence>
<protein>
    <recommendedName>
        <fullName evidence="2">HTH HARE-type domain-containing protein</fullName>
    </recommendedName>
</protein>
<sequence>MTIKEAVLKSLEEIQKPIGSFELCDYILSKKYVEFKGKTPHNTVSAHLTDFIYKNDKRIKRVKKQGGNYLYYLSKFEEDIVDIQPIIVESQKTTKKESYKERDLHILLSTFLKDIENVFSKTIYHEKSLNKENGQVWTNPDMVGVNFLQFRNKISQEFFKKINQKEAFKISSYELKREISSDNELKQAYFQAVSNSSWANYGYLVALDFSDDLLDEIERLNQSFGVGIIKLSANPYQSKILYPARYRNLDFKTIDKLCKMNPEFERFIEHIEKLMGIEDRFYRPLEKDFESFCDRFFSNDNDILVYCKDKNIPFEENSFE</sequence>
<evidence type="ECO:0000313" key="4">
    <source>
        <dbReference type="Proteomes" id="UP000831460"/>
    </source>
</evidence>
<dbReference type="Proteomes" id="UP000831460">
    <property type="component" value="Chromosome"/>
</dbReference>
<reference evidence="3 4" key="1">
    <citation type="submission" date="2022-03" db="EMBL/GenBank/DDBJ databases">
        <title>Chryseobacterium sp. isolated from particulate matters in swine house.</title>
        <authorList>
            <person name="Won M."/>
            <person name="Kim S.-J."/>
            <person name="Kwon S.-W."/>
        </authorList>
    </citation>
    <scope>NUCLEOTIDE SEQUENCE [LARGE SCALE GENOMIC DNA]</scope>
    <source>
        <strain evidence="3 4">SC2-2</strain>
    </source>
</reference>
<dbReference type="RefSeq" id="WP_243548587.1">
    <property type="nucleotide sequence ID" value="NZ_CP094532.1"/>
</dbReference>
<keyword evidence="1" id="KW-0804">Transcription</keyword>
<name>A0ABY4BN47_9FLAO</name>
<proteinExistence type="predicted"/>
<evidence type="ECO:0000256" key="1">
    <source>
        <dbReference type="ARBA" id="ARBA00023163"/>
    </source>
</evidence>
<dbReference type="PROSITE" id="PS51913">
    <property type="entry name" value="HTH_HARE"/>
    <property type="match status" value="1"/>
</dbReference>
<dbReference type="EMBL" id="CP094532">
    <property type="protein sequence ID" value="UOE40617.1"/>
    <property type="molecule type" value="Genomic_DNA"/>
</dbReference>
<feature type="domain" description="HTH HARE-type" evidence="2">
    <location>
        <begin position="1"/>
        <end position="76"/>
    </location>
</feature>